<keyword evidence="7" id="KW-0539">Nucleus</keyword>
<keyword evidence="13" id="KW-1185">Reference proteome</keyword>
<evidence type="ECO:0000256" key="3">
    <source>
        <dbReference type="ARBA" id="ARBA00022603"/>
    </source>
</evidence>
<dbReference type="SUPFAM" id="SSF82199">
    <property type="entry name" value="SET domain"/>
    <property type="match status" value="1"/>
</dbReference>
<feature type="region of interest" description="Disordered" evidence="9">
    <location>
        <begin position="1714"/>
        <end position="1739"/>
    </location>
</feature>
<protein>
    <recommendedName>
        <fullName evidence="2">[histone H3]-lysine(4) N-trimethyltransferase</fullName>
        <ecNumber evidence="2">2.1.1.354</ecNumber>
    </recommendedName>
</protein>
<dbReference type="PANTHER" id="PTHR45814:SF2">
    <property type="entry name" value="HISTONE-LYSINE N-METHYLTRANSFERASE SETD1"/>
    <property type="match status" value="1"/>
</dbReference>
<evidence type="ECO:0000256" key="7">
    <source>
        <dbReference type="ARBA" id="ARBA00023242"/>
    </source>
</evidence>
<dbReference type="PROSITE" id="PS50829">
    <property type="entry name" value="GYF"/>
    <property type="match status" value="1"/>
</dbReference>
<comment type="subcellular location">
    <subcellularLocation>
        <location evidence="1">Nucleus</location>
    </subcellularLocation>
</comment>
<dbReference type="InterPro" id="IPR003169">
    <property type="entry name" value="GYF"/>
</dbReference>
<dbReference type="Pfam" id="PF00856">
    <property type="entry name" value="SET"/>
    <property type="match status" value="1"/>
</dbReference>
<keyword evidence="5" id="KW-0949">S-adenosyl-L-methionine</keyword>
<dbReference type="GO" id="GO:0048188">
    <property type="term" value="C:Set1C/COMPASS complex"/>
    <property type="evidence" value="ECO:0007669"/>
    <property type="project" value="TreeGrafter"/>
</dbReference>
<dbReference type="GO" id="GO:0032259">
    <property type="term" value="P:methylation"/>
    <property type="evidence" value="ECO:0007669"/>
    <property type="project" value="UniProtKB-KW"/>
</dbReference>
<dbReference type="InterPro" id="IPR001214">
    <property type="entry name" value="SET_dom"/>
</dbReference>
<comment type="catalytic activity">
    <reaction evidence="8">
        <text>L-lysyl(4)-[histone H3] + 3 S-adenosyl-L-methionine = N(6),N(6),N(6)-trimethyl-L-lysyl(4)-[histone H3] + 3 S-adenosyl-L-homocysteine + 3 H(+)</text>
        <dbReference type="Rhea" id="RHEA:60260"/>
        <dbReference type="Rhea" id="RHEA-COMP:15537"/>
        <dbReference type="Rhea" id="RHEA-COMP:15547"/>
        <dbReference type="ChEBI" id="CHEBI:15378"/>
        <dbReference type="ChEBI" id="CHEBI:29969"/>
        <dbReference type="ChEBI" id="CHEBI:57856"/>
        <dbReference type="ChEBI" id="CHEBI:59789"/>
        <dbReference type="ChEBI" id="CHEBI:61961"/>
        <dbReference type="EC" id="2.1.1.354"/>
    </reaction>
</comment>
<proteinExistence type="predicted"/>
<keyword evidence="4" id="KW-0808">Transferase</keyword>
<name>A0AAV6JN51_9ERIC</name>
<feature type="domain" description="SET" evidence="10">
    <location>
        <begin position="1098"/>
        <end position="1280"/>
    </location>
</feature>
<evidence type="ECO:0000256" key="4">
    <source>
        <dbReference type="ARBA" id="ARBA00022679"/>
    </source>
</evidence>
<dbReference type="GO" id="GO:0140999">
    <property type="term" value="F:histone H3K4 trimethyltransferase activity"/>
    <property type="evidence" value="ECO:0007669"/>
    <property type="project" value="UniProtKB-EC"/>
</dbReference>
<comment type="caution">
    <text evidence="12">The sequence shown here is derived from an EMBL/GenBank/DDBJ whole genome shotgun (WGS) entry which is preliminary data.</text>
</comment>
<evidence type="ECO:0000256" key="9">
    <source>
        <dbReference type="SAM" id="MobiDB-lite"/>
    </source>
</evidence>
<dbReference type="PANTHER" id="PTHR45814">
    <property type="entry name" value="HISTONE-LYSINE N-METHYLTRANSFERASE SETD1"/>
    <property type="match status" value="1"/>
</dbReference>
<evidence type="ECO:0000256" key="5">
    <source>
        <dbReference type="ARBA" id="ARBA00022691"/>
    </source>
</evidence>
<dbReference type="Gene3D" id="3.30.1490.40">
    <property type="match status" value="2"/>
</dbReference>
<dbReference type="InterPro" id="IPR044570">
    <property type="entry name" value="Set1-like"/>
</dbReference>
<gene>
    <name evidence="12" type="ORF">RHGRI_015708</name>
</gene>
<dbReference type="EC" id="2.1.1.354" evidence="2"/>
<evidence type="ECO:0000259" key="11">
    <source>
        <dbReference type="PROSITE" id="PS50829"/>
    </source>
</evidence>
<dbReference type="Proteomes" id="UP000823749">
    <property type="component" value="Chromosome 6"/>
</dbReference>
<dbReference type="InterPro" id="IPR046341">
    <property type="entry name" value="SET_dom_sf"/>
</dbReference>
<evidence type="ECO:0000259" key="10">
    <source>
        <dbReference type="PROSITE" id="PS50280"/>
    </source>
</evidence>
<reference evidence="12 13" key="1">
    <citation type="submission" date="2020-08" db="EMBL/GenBank/DDBJ databases">
        <title>Plant Genome Project.</title>
        <authorList>
            <person name="Zhang R.-G."/>
        </authorList>
    </citation>
    <scope>NUCLEOTIDE SEQUENCE [LARGE SCALE GENOMIC DNA]</scope>
    <source>
        <strain evidence="12">WSP0</strain>
        <tissue evidence="12">Leaf</tissue>
    </source>
</reference>
<feature type="region of interest" description="Disordered" evidence="9">
    <location>
        <begin position="1647"/>
        <end position="1668"/>
    </location>
</feature>
<feature type="region of interest" description="Disordered" evidence="9">
    <location>
        <begin position="1881"/>
        <end position="1913"/>
    </location>
</feature>
<evidence type="ECO:0000256" key="6">
    <source>
        <dbReference type="ARBA" id="ARBA00022853"/>
    </source>
</evidence>
<evidence type="ECO:0000256" key="2">
    <source>
        <dbReference type="ARBA" id="ARBA00012182"/>
    </source>
</evidence>
<dbReference type="InterPro" id="IPR035445">
    <property type="entry name" value="GYF-like_dom_sf"/>
</dbReference>
<dbReference type="Gene3D" id="2.170.270.10">
    <property type="entry name" value="SET domain"/>
    <property type="match status" value="1"/>
</dbReference>
<evidence type="ECO:0000256" key="1">
    <source>
        <dbReference type="ARBA" id="ARBA00004123"/>
    </source>
</evidence>
<feature type="compositionally biased region" description="Basic and acidic residues" evidence="9">
    <location>
        <begin position="1894"/>
        <end position="1907"/>
    </location>
</feature>
<accession>A0AAV6JN51</accession>
<evidence type="ECO:0000256" key="8">
    <source>
        <dbReference type="ARBA" id="ARBA00047571"/>
    </source>
</evidence>
<evidence type="ECO:0000313" key="13">
    <source>
        <dbReference type="Proteomes" id="UP000823749"/>
    </source>
</evidence>
<feature type="domain" description="GYF" evidence="11">
    <location>
        <begin position="223"/>
        <end position="280"/>
    </location>
</feature>
<keyword evidence="6" id="KW-0156">Chromatin regulator</keyword>
<dbReference type="SMART" id="SM00317">
    <property type="entry name" value="SET"/>
    <property type="match status" value="1"/>
</dbReference>
<keyword evidence="3" id="KW-0489">Methyltransferase</keyword>
<evidence type="ECO:0000313" key="12">
    <source>
        <dbReference type="EMBL" id="KAG5542656.1"/>
    </source>
</evidence>
<dbReference type="PROSITE" id="PS50280">
    <property type="entry name" value="SET"/>
    <property type="match status" value="1"/>
</dbReference>
<dbReference type="SUPFAM" id="SSF55277">
    <property type="entry name" value="GYF domain"/>
    <property type="match status" value="1"/>
</dbReference>
<dbReference type="EMBL" id="JACTNZ010000006">
    <property type="protein sequence ID" value="KAG5542656.1"/>
    <property type="molecule type" value="Genomic_DNA"/>
</dbReference>
<sequence length="1913" mass="210518">MDSASQDIIYQVCAGNHSDSSCSMELRLGCFSNALVSSSCCDCCEEIGAHSATEISCQSNGNSDTILQPCNFGGSSYQGKDNTGYASTSFVSGWMYVNENGQMCGPYIQEQLYEGLSTGFLPDELPVYPILNGALLNPVPLNYFKQFPSHVATGFTSLTLPSNCMTDSARELPPSKLHHGVATSAHSAIQPFYNHNGSSSSQQIPKFEAAASTASYPPLSGDESSWFFEDDEGRKHGPHSLMELYSWHHYGYLRDSSLVSGKTKLSWEYGVFDFLLFVVGPVILLMIYHADNKTGLFNLQSLIKTWLVTRPGSFYISEVKGSETSSLQSFISETSEEVCLQLHSGIMKAARKVVLDEIIRHIIAECVAMKKAQRHTRLEVVNESARICSLDSRTPEYCETKKDPVASEIELSESSYVSDQKCPTDGSMAESPASMKSIGSYQNYCSAYVCVCKFVFDSCMQVLWNAVSYDPIVEYSTSWRKRIRWSSLTAAVGNVHLKSLRSEEESSAMELDCPPGFESARMAPEIYPRSPAISASFFGEEKSFEPNPLNYDQIHDEMDSILESVEDDLHSSAKLSLFEYFVTFVEEEAEKVVDSLVCGKLKEVTVGPSVQFSQACGFDSQMISSDNSQSPLHSAEPFDKDPVSLHKSSLSNFLSSAFATLNAHEENIVNDEESDEPCPPGFEEKFGGVVPSRIEKIRPSSSNEYITKIGSYVVITMFRQKLHDVVLREWKSLFADHTLHEFLISSSSLKKYMKFHASEDLIKPLFQERGILKSKQNADSSPDILDKLRYISTKDNISGPSEVPSVSGKYMYYRKRKLVHRKLGSLSLCATSGNVGLQHKSFEKSKKKDVSTSVSNIAESKAAVGDLKKILPNNCNIESFIGAKPYNEYLSSAKVAPVVQDCGIKGDDLECSKGVITYCEYSSLDVEKVANSSQRDVQMQIVVAGGSSKKIPKATNVMNRKRKHSMDVVPSSCSRKVIKLTKSAAKLPDCKEVTVRKMKTNKSRKSHLCPRSDGCARSSIIGWDWHRWSANASPAERARVRGTHCIHPQYVGSEVSGSQVWNMKCLSARTNRVKMRNLVAAVEGADLLKATQLKARKKRLRFQRSKIHDWGLVALEPIEAEDFVIEYVGELIRPRALGVKGRPVLLCSIDLSAACSFSAVISDIRERYYEKIGIGSSYLFRLDDGYVEHAMPLIIEATSLWLLDLLDSLSSVFSKPVDATKRGGIARFINHSCEVAVLSDPFDFLPNCYTKVISVESQKKIFIYAKRHIAAGEEITYNYKFPLEEKKIPCNCGSRRANQSLTSNCALCNDFGSESSYSKTMGWTIERLSYSRLEVSGGARIFARIVISLRVMMWSGQILISQHMVILGKLGFCVSGTVRTQQHALPSALPTVWLKDAIPNKAEGKSSKSLFQAAVGGLFGPSVYRVSSLKKQQMEKWIRIMRKGWGGCWGGMSCFGSQKGGKRIVPASRIPEANSLGNAPNGPQNVRLTNQASTIAPSLLAPPSSPASFSNSALPSTAQSPSCFLSSLSANSHEEGGPSSTMFATGPYAHETQLVSPPVFSTFTTEPSTAPLTPPPELAHLTTPSSPDVPFAQFLSSAVDLKGTKKTNNYITASNDLQATYSLYPGSPASSFISHVSRTSGDCLSSSFPERDFPPQWDPSIPTSQDTRYLKSESGRLTGLHTSSASKLSQDSNFFCPATFAQFYLDQNPLPHSGGRLSVSKESDVYSSGGGGHQNRQNKTCKQDVEEIEAYRASFGFSADEIITTAQYVEISDVLDDSFSMTPFTANKLHMEESMLPPPTNRGQIAGETHTNFPSPKNHSSELKDVYGVVGREVPGSGNNSQGHILQKRPGDVFGRSLAGNHILSNDDDIFSRMGTSKISRKYHQGLSSSDAEIDYRRGRSLRDGKGDFAWQD</sequence>
<organism evidence="12 13">
    <name type="scientific">Rhododendron griersonianum</name>
    <dbReference type="NCBI Taxonomy" id="479676"/>
    <lineage>
        <taxon>Eukaryota</taxon>
        <taxon>Viridiplantae</taxon>
        <taxon>Streptophyta</taxon>
        <taxon>Embryophyta</taxon>
        <taxon>Tracheophyta</taxon>
        <taxon>Spermatophyta</taxon>
        <taxon>Magnoliopsida</taxon>
        <taxon>eudicotyledons</taxon>
        <taxon>Gunneridae</taxon>
        <taxon>Pentapetalae</taxon>
        <taxon>asterids</taxon>
        <taxon>Ericales</taxon>
        <taxon>Ericaceae</taxon>
        <taxon>Ericoideae</taxon>
        <taxon>Rhodoreae</taxon>
        <taxon>Rhododendron</taxon>
    </lineage>
</organism>